<proteinExistence type="predicted"/>
<name>A0ABQ6P626_9SPHN</name>
<accession>A0ABQ6P626</accession>
<dbReference type="Pfam" id="PF12804">
    <property type="entry name" value="NTP_transf_3"/>
    <property type="match status" value="1"/>
</dbReference>
<protein>
    <submittedName>
        <fullName evidence="3">Nucleotidyltransferase family protein</fullName>
    </submittedName>
</protein>
<gene>
    <name evidence="3" type="ORF">NUTIK01_07960</name>
</gene>
<feature type="domain" description="MobA-like NTP transferase" evidence="2">
    <location>
        <begin position="27"/>
        <end position="133"/>
    </location>
</feature>
<organism evidence="3 4">
    <name type="scientific">Novosphingobium pituita</name>
    <dbReference type="NCBI Taxonomy" id="3056842"/>
    <lineage>
        <taxon>Bacteria</taxon>
        <taxon>Pseudomonadati</taxon>
        <taxon>Pseudomonadota</taxon>
        <taxon>Alphaproteobacteria</taxon>
        <taxon>Sphingomonadales</taxon>
        <taxon>Sphingomonadaceae</taxon>
        <taxon>Novosphingobium</taxon>
    </lineage>
</organism>
<sequence>MSGFSALVLAGSRPGPDPVAQVAGVATKVLATVGGKPMLTRVIAALRAAGATRIAVAASHPQVVALARSLGCEVIEAADGPSESAGRGFALLGAPMLLTTADHALLEGEWITDFRAAIAPQTDVAVLLARRDVVEAAVPDTRRTWLRFADGQWSGCNLFHFATPRAAAAFSLWQAVERDRKHPWRIVRRLGPWLLLRYLAGRLSLADAMAHLGRKAGVVVEAVASPHGLAAVDVDKPDDLTLARRIAGQ</sequence>
<evidence type="ECO:0000313" key="4">
    <source>
        <dbReference type="Proteomes" id="UP001187221"/>
    </source>
</evidence>
<reference evidence="3 4" key="1">
    <citation type="submission" date="2023-06" db="EMBL/GenBank/DDBJ databases">
        <title>Draft genome sequence of Novosphingobium sp. strain IK01.</title>
        <authorList>
            <person name="Hatamoto M."/>
            <person name="Ikarashi T."/>
            <person name="Yamaguchi T."/>
        </authorList>
    </citation>
    <scope>NUCLEOTIDE SEQUENCE [LARGE SCALE GENOMIC DNA]</scope>
    <source>
        <strain evidence="3 4">IK01</strain>
    </source>
</reference>
<evidence type="ECO:0000313" key="3">
    <source>
        <dbReference type="EMBL" id="GMM60019.1"/>
    </source>
</evidence>
<keyword evidence="1" id="KW-0460">Magnesium</keyword>
<dbReference type="InterPro" id="IPR029044">
    <property type="entry name" value="Nucleotide-diphossugar_trans"/>
</dbReference>
<evidence type="ECO:0000256" key="1">
    <source>
        <dbReference type="ARBA" id="ARBA00022842"/>
    </source>
</evidence>
<dbReference type="RefSeq" id="WP_317973843.1">
    <property type="nucleotide sequence ID" value="NZ_BTFW01000001.1"/>
</dbReference>
<dbReference type="SUPFAM" id="SSF53448">
    <property type="entry name" value="Nucleotide-diphospho-sugar transferases"/>
    <property type="match status" value="1"/>
</dbReference>
<dbReference type="Proteomes" id="UP001187221">
    <property type="component" value="Unassembled WGS sequence"/>
</dbReference>
<dbReference type="EMBL" id="BTFW01000001">
    <property type="protein sequence ID" value="GMM60019.1"/>
    <property type="molecule type" value="Genomic_DNA"/>
</dbReference>
<comment type="caution">
    <text evidence="3">The sequence shown here is derived from an EMBL/GenBank/DDBJ whole genome shotgun (WGS) entry which is preliminary data.</text>
</comment>
<dbReference type="InterPro" id="IPR025877">
    <property type="entry name" value="MobA-like_NTP_Trfase"/>
</dbReference>
<keyword evidence="4" id="KW-1185">Reference proteome</keyword>
<dbReference type="Gene3D" id="3.90.550.10">
    <property type="entry name" value="Spore Coat Polysaccharide Biosynthesis Protein SpsA, Chain A"/>
    <property type="match status" value="1"/>
</dbReference>
<evidence type="ECO:0000259" key="2">
    <source>
        <dbReference type="Pfam" id="PF12804"/>
    </source>
</evidence>